<evidence type="ECO:0000256" key="1">
    <source>
        <dbReference type="ARBA" id="ARBA00007837"/>
    </source>
</evidence>
<evidence type="ECO:0000313" key="5">
    <source>
        <dbReference type="EMBL" id="ETR72126.1"/>
    </source>
</evidence>
<dbReference type="PANTHER" id="PTHR43030:SF1">
    <property type="entry name" value="PHOSPHOENOLPYRUVATE SYNTHASE"/>
    <property type="match status" value="1"/>
</dbReference>
<dbReference type="AlphaFoldDB" id="A0A1V1PBH2"/>
<dbReference type="InterPro" id="IPR006319">
    <property type="entry name" value="PEP_synth"/>
</dbReference>
<evidence type="ECO:0000313" key="6">
    <source>
        <dbReference type="Proteomes" id="UP000189670"/>
    </source>
</evidence>
<dbReference type="Gene3D" id="3.50.30.10">
    <property type="entry name" value="Phosphohistidine domain"/>
    <property type="match status" value="1"/>
</dbReference>
<feature type="domain" description="PEP-utilising enzyme mobile" evidence="4">
    <location>
        <begin position="22"/>
        <end position="92"/>
    </location>
</feature>
<reference evidence="6" key="1">
    <citation type="submission" date="2012-11" db="EMBL/GenBank/DDBJ databases">
        <authorList>
            <person name="Lucero-Rivera Y.E."/>
            <person name="Tovar-Ramirez D."/>
        </authorList>
    </citation>
    <scope>NUCLEOTIDE SEQUENCE [LARGE SCALE GENOMIC DNA]</scope>
    <source>
        <strain evidence="6">Araruama</strain>
    </source>
</reference>
<dbReference type="PANTHER" id="PTHR43030">
    <property type="entry name" value="PHOSPHOENOLPYRUVATE SYNTHASE"/>
    <property type="match status" value="1"/>
</dbReference>
<comment type="similarity">
    <text evidence="1">Belongs to the PEP-utilizing enzyme family.</text>
</comment>
<name>A0A1V1PBH2_9BACT</name>
<dbReference type="InterPro" id="IPR036637">
    <property type="entry name" value="Phosphohistidine_dom_sf"/>
</dbReference>
<dbReference type="InterPro" id="IPR008279">
    <property type="entry name" value="PEP-util_enz_mobile_dom"/>
</dbReference>
<dbReference type="Pfam" id="PF00391">
    <property type="entry name" value="PEP-utilizers"/>
    <property type="match status" value="1"/>
</dbReference>
<proteinExistence type="inferred from homology"/>
<protein>
    <recommendedName>
        <fullName evidence="4">PEP-utilising enzyme mobile domain-containing protein</fullName>
    </recommendedName>
</protein>
<evidence type="ECO:0000256" key="2">
    <source>
        <dbReference type="ARBA" id="ARBA00022741"/>
    </source>
</evidence>
<evidence type="ECO:0000256" key="3">
    <source>
        <dbReference type="ARBA" id="ARBA00022840"/>
    </source>
</evidence>
<organism evidence="5 6">
    <name type="scientific">Candidatus Magnetoglobus multicellularis str. Araruama</name>
    <dbReference type="NCBI Taxonomy" id="890399"/>
    <lineage>
        <taxon>Bacteria</taxon>
        <taxon>Pseudomonadati</taxon>
        <taxon>Thermodesulfobacteriota</taxon>
        <taxon>Desulfobacteria</taxon>
        <taxon>Desulfobacterales</taxon>
        <taxon>Desulfobacteraceae</taxon>
        <taxon>Candidatus Magnetoglobus</taxon>
    </lineage>
</organism>
<keyword evidence="3" id="KW-0067">ATP-binding</keyword>
<dbReference type="GO" id="GO:0005524">
    <property type="term" value="F:ATP binding"/>
    <property type="evidence" value="ECO:0007669"/>
    <property type="project" value="UniProtKB-KW"/>
</dbReference>
<dbReference type="EMBL" id="ATBP01000180">
    <property type="protein sequence ID" value="ETR72126.1"/>
    <property type="molecule type" value="Genomic_DNA"/>
</dbReference>
<dbReference type="GO" id="GO:0008986">
    <property type="term" value="F:pyruvate, water dikinase activity"/>
    <property type="evidence" value="ECO:0007669"/>
    <property type="project" value="InterPro"/>
</dbReference>
<comment type="caution">
    <text evidence="5">The sequence shown here is derived from an EMBL/GenBank/DDBJ whole genome shotgun (WGS) entry which is preliminary data.</text>
</comment>
<gene>
    <name evidence="5" type="ORF">OMM_07700</name>
</gene>
<dbReference type="Proteomes" id="UP000189670">
    <property type="component" value="Unassembled WGS sequence"/>
</dbReference>
<evidence type="ECO:0000259" key="4">
    <source>
        <dbReference type="Pfam" id="PF00391"/>
    </source>
</evidence>
<sequence length="98" mass="10391">MGSGKGKALVLSENNISKSLSFEKPYVLIAKLTTPDITPLLIKAEAIVTDIGGLSSHAANIARELGIPCIVDTKHASTTINQGDYVEVNADKNIVSWI</sequence>
<keyword evidence="2" id="KW-0547">Nucleotide-binding</keyword>
<accession>A0A1V1PBH2</accession>
<dbReference type="SUPFAM" id="SSF52009">
    <property type="entry name" value="Phosphohistidine domain"/>
    <property type="match status" value="1"/>
</dbReference>